<name>A0ACB8SB74_9AGAM</name>
<organism evidence="1 2">
    <name type="scientific">Auriscalpium vulgare</name>
    <dbReference type="NCBI Taxonomy" id="40419"/>
    <lineage>
        <taxon>Eukaryota</taxon>
        <taxon>Fungi</taxon>
        <taxon>Dikarya</taxon>
        <taxon>Basidiomycota</taxon>
        <taxon>Agaricomycotina</taxon>
        <taxon>Agaricomycetes</taxon>
        <taxon>Russulales</taxon>
        <taxon>Auriscalpiaceae</taxon>
        <taxon>Auriscalpium</taxon>
    </lineage>
</organism>
<dbReference type="Proteomes" id="UP000814033">
    <property type="component" value="Unassembled WGS sequence"/>
</dbReference>
<dbReference type="EMBL" id="MU275838">
    <property type="protein sequence ID" value="KAI0053844.1"/>
    <property type="molecule type" value="Genomic_DNA"/>
</dbReference>
<proteinExistence type="predicted"/>
<gene>
    <name evidence="1" type="ORF">FA95DRAFT_1591698</name>
</gene>
<sequence length="246" mass="27037">MMHTATDNIALVAPRPVRLPTFSHLYSSPHRSQALRLVSAPADTLKLVDEDADDSSRSHTDRDGASASPRASSRSSLPSEALEEFLSILRPALFPPQSPTLRARRYPITSIHDRSLSLSSKPLERLDNVSLLPRDDPRTPVKQLGNTLSPRLRTPLQENNDENDALPELAPRLSGSGPLASPISRVHTRNPFQRHPSYEAPMFKSGGPLLLMPDRSPPPQTLLGQTPYSPTMVPLPSPTPSEMDQF</sequence>
<evidence type="ECO:0000313" key="1">
    <source>
        <dbReference type="EMBL" id="KAI0053844.1"/>
    </source>
</evidence>
<comment type="caution">
    <text evidence="1">The sequence shown here is derived from an EMBL/GenBank/DDBJ whole genome shotgun (WGS) entry which is preliminary data.</text>
</comment>
<protein>
    <submittedName>
        <fullName evidence="1">Uncharacterized protein</fullName>
    </submittedName>
</protein>
<accession>A0ACB8SB74</accession>
<keyword evidence="2" id="KW-1185">Reference proteome</keyword>
<reference evidence="1" key="2">
    <citation type="journal article" date="2022" name="New Phytol.">
        <title>Evolutionary transition to the ectomycorrhizal habit in the genomes of a hyperdiverse lineage of mushroom-forming fungi.</title>
        <authorList>
            <person name="Looney B."/>
            <person name="Miyauchi S."/>
            <person name="Morin E."/>
            <person name="Drula E."/>
            <person name="Courty P.E."/>
            <person name="Kohler A."/>
            <person name="Kuo A."/>
            <person name="LaButti K."/>
            <person name="Pangilinan J."/>
            <person name="Lipzen A."/>
            <person name="Riley R."/>
            <person name="Andreopoulos W."/>
            <person name="He G."/>
            <person name="Johnson J."/>
            <person name="Nolan M."/>
            <person name="Tritt A."/>
            <person name="Barry K.W."/>
            <person name="Grigoriev I.V."/>
            <person name="Nagy L.G."/>
            <person name="Hibbett D."/>
            <person name="Henrissat B."/>
            <person name="Matheny P.B."/>
            <person name="Labbe J."/>
            <person name="Martin F.M."/>
        </authorList>
    </citation>
    <scope>NUCLEOTIDE SEQUENCE</scope>
    <source>
        <strain evidence="1">FP105234-sp</strain>
    </source>
</reference>
<evidence type="ECO:0000313" key="2">
    <source>
        <dbReference type="Proteomes" id="UP000814033"/>
    </source>
</evidence>
<reference evidence="1" key="1">
    <citation type="submission" date="2021-02" db="EMBL/GenBank/DDBJ databases">
        <authorList>
            <consortium name="DOE Joint Genome Institute"/>
            <person name="Ahrendt S."/>
            <person name="Looney B.P."/>
            <person name="Miyauchi S."/>
            <person name="Morin E."/>
            <person name="Drula E."/>
            <person name="Courty P.E."/>
            <person name="Chicoki N."/>
            <person name="Fauchery L."/>
            <person name="Kohler A."/>
            <person name="Kuo A."/>
            <person name="Labutti K."/>
            <person name="Pangilinan J."/>
            <person name="Lipzen A."/>
            <person name="Riley R."/>
            <person name="Andreopoulos W."/>
            <person name="He G."/>
            <person name="Johnson J."/>
            <person name="Barry K.W."/>
            <person name="Grigoriev I.V."/>
            <person name="Nagy L."/>
            <person name="Hibbett D."/>
            <person name="Henrissat B."/>
            <person name="Matheny P.B."/>
            <person name="Labbe J."/>
            <person name="Martin F."/>
        </authorList>
    </citation>
    <scope>NUCLEOTIDE SEQUENCE</scope>
    <source>
        <strain evidence="1">FP105234-sp</strain>
    </source>
</reference>